<dbReference type="Gene3D" id="1.10.10.10">
    <property type="entry name" value="Winged helix-like DNA-binding domain superfamily/Winged helix DNA-binding domain"/>
    <property type="match status" value="1"/>
</dbReference>
<reference evidence="2 3" key="1">
    <citation type="submission" date="2019-07" db="EMBL/GenBank/DDBJ databases">
        <title>Microlunatus dokdonensis sp. nov. isolated from the rhizospheric soil of the wild plant Elymus tsukushiensis.</title>
        <authorList>
            <person name="Ghim S.-Y."/>
            <person name="Hwang Y.-J."/>
            <person name="Son J.-S."/>
            <person name="Shin J.-H."/>
        </authorList>
    </citation>
    <scope>NUCLEOTIDE SEQUENCE [LARGE SCALE GENOMIC DNA]</scope>
    <source>
        <strain evidence="2 3">KUDC0627</strain>
    </source>
</reference>
<evidence type="ECO:0000313" key="2">
    <source>
        <dbReference type="EMBL" id="QDP98934.1"/>
    </source>
</evidence>
<dbReference type="SUPFAM" id="SSF46785">
    <property type="entry name" value="Winged helix' DNA-binding domain"/>
    <property type="match status" value="1"/>
</dbReference>
<dbReference type="KEGG" id="mik:FOE78_18825"/>
<dbReference type="InterPro" id="IPR036390">
    <property type="entry name" value="WH_DNA-bd_sf"/>
</dbReference>
<dbReference type="EMBL" id="CP041692">
    <property type="protein sequence ID" value="QDP98934.1"/>
    <property type="molecule type" value="Genomic_DNA"/>
</dbReference>
<proteinExistence type="predicted"/>
<dbReference type="InterPro" id="IPR036388">
    <property type="entry name" value="WH-like_DNA-bd_sf"/>
</dbReference>
<dbReference type="InterPro" id="IPR000835">
    <property type="entry name" value="HTH_MarR-typ"/>
</dbReference>
<dbReference type="AlphaFoldDB" id="A0A516Q680"/>
<sequence length="131" mass="13955">MKIGEQALPEVGHAGNRTVLVVLADILDNSDSTVGEIAARTGLTQSAVSVAVVRLRDSGSVVARTDPRDRRRTLLRRADHVSDRVAEVRGHTVDDAIGQALDTDNAGEISDLVHTLEVVSQRLGLQSGKPD</sequence>
<evidence type="ECO:0000259" key="1">
    <source>
        <dbReference type="Pfam" id="PF12802"/>
    </source>
</evidence>
<name>A0A516Q680_9ACTN</name>
<keyword evidence="3" id="KW-1185">Reference proteome</keyword>
<dbReference type="Proteomes" id="UP000319263">
    <property type="component" value="Chromosome"/>
</dbReference>
<dbReference type="GO" id="GO:0003700">
    <property type="term" value="F:DNA-binding transcription factor activity"/>
    <property type="evidence" value="ECO:0007669"/>
    <property type="project" value="InterPro"/>
</dbReference>
<accession>A0A516Q680</accession>
<protein>
    <submittedName>
        <fullName evidence="2">MarR family transcriptional regulator</fullName>
    </submittedName>
</protein>
<dbReference type="Pfam" id="PF12802">
    <property type="entry name" value="MarR_2"/>
    <property type="match status" value="1"/>
</dbReference>
<feature type="domain" description="HTH marR-type" evidence="1">
    <location>
        <begin position="22"/>
        <end position="72"/>
    </location>
</feature>
<dbReference type="OrthoDB" id="4557196at2"/>
<evidence type="ECO:0000313" key="3">
    <source>
        <dbReference type="Proteomes" id="UP000319263"/>
    </source>
</evidence>
<gene>
    <name evidence="2" type="ORF">FOE78_18825</name>
</gene>
<organism evidence="2 3">
    <name type="scientific">Microlunatus elymi</name>
    <dbReference type="NCBI Taxonomy" id="2596828"/>
    <lineage>
        <taxon>Bacteria</taxon>
        <taxon>Bacillati</taxon>
        <taxon>Actinomycetota</taxon>
        <taxon>Actinomycetes</taxon>
        <taxon>Propionibacteriales</taxon>
        <taxon>Propionibacteriaceae</taxon>
        <taxon>Microlunatus</taxon>
    </lineage>
</organism>